<dbReference type="PANTHER" id="PTHR33608:SF6">
    <property type="entry name" value="BLL2464 PROTEIN"/>
    <property type="match status" value="1"/>
</dbReference>
<dbReference type="Proteomes" id="UP001597119">
    <property type="component" value="Unassembled WGS sequence"/>
</dbReference>
<name>A0ABD6C7C1_9EURY</name>
<dbReference type="Pfam" id="PF01345">
    <property type="entry name" value="DUF11"/>
    <property type="match status" value="1"/>
</dbReference>
<accession>A0ABD6C7C1</accession>
<evidence type="ECO:0000259" key="2">
    <source>
        <dbReference type="Pfam" id="PF01345"/>
    </source>
</evidence>
<gene>
    <name evidence="4" type="ORF">ACFR9U_03885</name>
</gene>
<dbReference type="RefSeq" id="WP_247376532.1">
    <property type="nucleotide sequence ID" value="NZ_JALLGV010000002.1"/>
</dbReference>
<feature type="domain" description="DUF58" evidence="3">
    <location>
        <begin position="208"/>
        <end position="355"/>
    </location>
</feature>
<dbReference type="Pfam" id="PF01882">
    <property type="entry name" value="DUF58"/>
    <property type="match status" value="1"/>
</dbReference>
<keyword evidence="5" id="KW-1185">Reference proteome</keyword>
<proteinExistence type="predicted"/>
<comment type="caution">
    <text evidence="4">The sequence shown here is derived from an EMBL/GenBank/DDBJ whole genome shotgun (WGS) entry which is preliminary data.</text>
</comment>
<reference evidence="4 5" key="1">
    <citation type="journal article" date="2019" name="Int. J. Syst. Evol. Microbiol.">
        <title>The Global Catalogue of Microorganisms (GCM) 10K type strain sequencing project: providing services to taxonomists for standard genome sequencing and annotation.</title>
        <authorList>
            <consortium name="The Broad Institute Genomics Platform"/>
            <consortium name="The Broad Institute Genome Sequencing Center for Infectious Disease"/>
            <person name="Wu L."/>
            <person name="Ma J."/>
        </authorList>
    </citation>
    <scope>NUCLEOTIDE SEQUENCE [LARGE SCALE GENOMIC DNA]</scope>
    <source>
        <strain evidence="4 5">CGMCC 1.12125</strain>
    </source>
</reference>
<dbReference type="InterPro" id="IPR001434">
    <property type="entry name" value="OmcB-like_DUF11"/>
</dbReference>
<keyword evidence="1" id="KW-0472">Membrane</keyword>
<dbReference type="AlphaFoldDB" id="A0ABD6C7C1"/>
<evidence type="ECO:0000259" key="3">
    <source>
        <dbReference type="Pfam" id="PF01882"/>
    </source>
</evidence>
<keyword evidence="1" id="KW-0812">Transmembrane</keyword>
<keyword evidence="1" id="KW-1133">Transmembrane helix</keyword>
<protein>
    <submittedName>
        <fullName evidence="4">DUF58 domain-containing protein</fullName>
    </submittedName>
</protein>
<feature type="transmembrane region" description="Helical" evidence="1">
    <location>
        <begin position="21"/>
        <end position="54"/>
    </location>
</feature>
<organism evidence="4 5">
    <name type="scientific">Halorientalis brevis</name>
    <dbReference type="NCBI Taxonomy" id="1126241"/>
    <lineage>
        <taxon>Archaea</taxon>
        <taxon>Methanobacteriati</taxon>
        <taxon>Methanobacteriota</taxon>
        <taxon>Stenosarchaea group</taxon>
        <taxon>Halobacteria</taxon>
        <taxon>Halobacteriales</taxon>
        <taxon>Haloarculaceae</taxon>
        <taxon>Halorientalis</taxon>
    </lineage>
</organism>
<dbReference type="InterPro" id="IPR002881">
    <property type="entry name" value="DUF58"/>
</dbReference>
<evidence type="ECO:0000313" key="4">
    <source>
        <dbReference type="EMBL" id="MFD1586110.1"/>
    </source>
</evidence>
<evidence type="ECO:0000313" key="5">
    <source>
        <dbReference type="Proteomes" id="UP001597119"/>
    </source>
</evidence>
<dbReference type="PANTHER" id="PTHR33608">
    <property type="entry name" value="BLL2464 PROTEIN"/>
    <property type="match status" value="1"/>
</dbReference>
<evidence type="ECO:0000256" key="1">
    <source>
        <dbReference type="SAM" id="Phobius"/>
    </source>
</evidence>
<dbReference type="EMBL" id="JBHUDJ010000002">
    <property type="protein sequence ID" value="MFD1586110.1"/>
    <property type="molecule type" value="Genomic_DNA"/>
</dbReference>
<sequence length="427" mass="45519">MNAAVETSATGVQRTDRWRGIGAATLLASAFALMTRTPALLFVSAAGVSLLAYVRVVSPPPISLSVSRTVSEDDPEQGDDVTVTLTIQNVGERTVPELRFVDGVPPTLRVVDGAASVGTALRPGAATTLRYEVEAGHGRQEFRPATAIGRDVTGVVERRVQVAVTGDDAVGRHPSVSEGNVPSLPTTAARYAGQHTTDRAGPGLTFRSVREYNRGDSVSRIDWRRRARTGELATIEFHEERSLEVVLVVDTRSAAALAPTPNEKTAIERAQAAAAPLFGGLLGEGHRVGIATLGPERAWLAPGRGAAHEHRARELLSARPPALSADGGEPEPGAWLRDRLPPHATVVLLMPACDDGVVDLIRRLDATGTTVTVLSPDPTATESAGQQLARLERRVRLRRLRAAGIPVVDWDPSEDLRRTLATARWSV</sequence>
<feature type="domain" description="DUF11" evidence="2">
    <location>
        <begin position="64"/>
        <end position="120"/>
    </location>
</feature>